<reference evidence="12" key="1">
    <citation type="submission" date="2019-06" db="EMBL/GenBank/DDBJ databases">
        <title>Alistipes onderdonkii subsp. vulgaris subsp. nov., Alistipes dispar sp. nov. and Alistipes communis sp. nov., isolated from human faeces, and creation of Alistipes onderdonkii subsp. onderdonkii subsp. nov.</title>
        <authorList>
            <person name="Sakamoto M."/>
            <person name="Ikeyama N."/>
            <person name="Ogata Y."/>
            <person name="Suda W."/>
            <person name="Iino T."/>
            <person name="Hattori M."/>
            <person name="Ohkuma M."/>
        </authorList>
    </citation>
    <scope>NUCLEOTIDE SEQUENCE [LARGE SCALE GENOMIC DNA]</scope>
    <source>
        <strain evidence="12">5CBH24</strain>
    </source>
</reference>
<evidence type="ECO:0000256" key="2">
    <source>
        <dbReference type="ARBA" id="ARBA00004496"/>
    </source>
</evidence>
<evidence type="ECO:0000313" key="12">
    <source>
        <dbReference type="Proteomes" id="UP000318946"/>
    </source>
</evidence>
<dbReference type="EMBL" id="AP019735">
    <property type="protein sequence ID" value="BBL05033.1"/>
    <property type="molecule type" value="Genomic_DNA"/>
</dbReference>
<dbReference type="GO" id="GO:0032259">
    <property type="term" value="P:methylation"/>
    <property type="evidence" value="ECO:0007669"/>
    <property type="project" value="UniProtKB-KW"/>
</dbReference>
<feature type="binding site" evidence="9">
    <location>
        <begin position="117"/>
        <end position="119"/>
    </location>
    <ligand>
        <name>(6S)-5,6,7,8-tetrahydrofolate</name>
        <dbReference type="ChEBI" id="CHEBI:57453"/>
    </ligand>
</feature>
<keyword evidence="6 9" id="KW-0554">One-carbon metabolism</keyword>
<comment type="similarity">
    <text evidence="3 9">Belongs to the SHMT family.</text>
</comment>
<name>A0A4Y1WVB7_9BACT</name>
<evidence type="ECO:0000256" key="7">
    <source>
        <dbReference type="ARBA" id="ARBA00022679"/>
    </source>
</evidence>
<comment type="subunit">
    <text evidence="4 9">Homodimer.</text>
</comment>
<dbReference type="GO" id="GO:0035999">
    <property type="term" value="P:tetrahydrofolate interconversion"/>
    <property type="evidence" value="ECO:0007669"/>
    <property type="project" value="UniProtKB-UniRule"/>
</dbReference>
<evidence type="ECO:0000256" key="9">
    <source>
        <dbReference type="HAMAP-Rule" id="MF_00051"/>
    </source>
</evidence>
<comment type="function">
    <text evidence="9">Catalyzes the reversible interconversion of serine and glycine with tetrahydrofolate (THF) serving as the one-carbon carrier. This reaction serves as the major source of one-carbon groups required for the biosynthesis of purines, thymidylate, methionine, and other important biomolecules. Also exhibits THF-independent aldolase activity toward beta-hydroxyamino acids, producing glycine and aldehydes, via a retro-aldol mechanism.</text>
</comment>
<keyword evidence="9" id="KW-0028">Amino-acid biosynthesis</keyword>
<evidence type="ECO:0000256" key="3">
    <source>
        <dbReference type="ARBA" id="ARBA00006376"/>
    </source>
</evidence>
<evidence type="ECO:0000313" key="11">
    <source>
        <dbReference type="EMBL" id="BBL05033.1"/>
    </source>
</evidence>
<dbReference type="RefSeq" id="WP_026074721.1">
    <property type="nucleotide sequence ID" value="NZ_AP019735.1"/>
</dbReference>
<comment type="pathway">
    <text evidence="9">One-carbon metabolism; tetrahydrofolate interconversion.</text>
</comment>
<dbReference type="Gene3D" id="3.90.1150.10">
    <property type="entry name" value="Aspartate Aminotransferase, domain 1"/>
    <property type="match status" value="1"/>
</dbReference>
<organism evidence="11 12">
    <name type="scientific">Alistipes communis</name>
    <dbReference type="NCBI Taxonomy" id="2585118"/>
    <lineage>
        <taxon>Bacteria</taxon>
        <taxon>Pseudomonadati</taxon>
        <taxon>Bacteroidota</taxon>
        <taxon>Bacteroidia</taxon>
        <taxon>Bacteroidales</taxon>
        <taxon>Rikenellaceae</taxon>
        <taxon>Alistipes</taxon>
    </lineage>
</organism>
<dbReference type="InterPro" id="IPR015424">
    <property type="entry name" value="PyrdxlP-dep_Trfase"/>
</dbReference>
<dbReference type="EC" id="2.1.2.1" evidence="9"/>
<gene>
    <name evidence="9 11" type="primary">glyA</name>
    <name evidence="11" type="ORF">A5CBH24_23460</name>
</gene>
<dbReference type="InterPro" id="IPR015421">
    <property type="entry name" value="PyrdxlP-dep_Trfase_major"/>
</dbReference>
<proteinExistence type="inferred from homology"/>
<dbReference type="GO" id="GO:0030170">
    <property type="term" value="F:pyridoxal phosphate binding"/>
    <property type="evidence" value="ECO:0007669"/>
    <property type="project" value="UniProtKB-UniRule"/>
</dbReference>
<dbReference type="GO" id="GO:0019264">
    <property type="term" value="P:glycine biosynthetic process from serine"/>
    <property type="evidence" value="ECO:0007669"/>
    <property type="project" value="UniProtKB-UniRule"/>
</dbReference>
<dbReference type="Proteomes" id="UP000318946">
    <property type="component" value="Chromosome"/>
</dbReference>
<keyword evidence="12" id="KW-1185">Reference proteome</keyword>
<dbReference type="PIRSF" id="PIRSF000412">
    <property type="entry name" value="SHMT"/>
    <property type="match status" value="1"/>
</dbReference>
<comment type="pathway">
    <text evidence="9">Amino-acid biosynthesis; glycine biosynthesis; glycine from L-serine: step 1/1.</text>
</comment>
<dbReference type="FunFam" id="3.40.640.10:FF:000001">
    <property type="entry name" value="Serine hydroxymethyltransferase"/>
    <property type="match status" value="1"/>
</dbReference>
<comment type="catalytic activity">
    <reaction evidence="9">
        <text>(6R)-5,10-methylene-5,6,7,8-tetrahydrofolate + glycine + H2O = (6S)-5,6,7,8-tetrahydrofolate + L-serine</text>
        <dbReference type="Rhea" id="RHEA:15481"/>
        <dbReference type="ChEBI" id="CHEBI:15377"/>
        <dbReference type="ChEBI" id="CHEBI:15636"/>
        <dbReference type="ChEBI" id="CHEBI:33384"/>
        <dbReference type="ChEBI" id="CHEBI:57305"/>
        <dbReference type="ChEBI" id="CHEBI:57453"/>
        <dbReference type="EC" id="2.1.2.1"/>
    </reaction>
</comment>
<accession>A0A4Y1WVB7</accession>
<dbReference type="NCBIfam" id="NF000586">
    <property type="entry name" value="PRK00011.1"/>
    <property type="match status" value="1"/>
</dbReference>
<feature type="binding site" evidence="9">
    <location>
        <begin position="363"/>
        <end position="365"/>
    </location>
    <ligand>
        <name>(6S)-5,6,7,8-tetrahydrofolate</name>
        <dbReference type="ChEBI" id="CHEBI:57453"/>
    </ligand>
</feature>
<dbReference type="InterPro" id="IPR019798">
    <property type="entry name" value="Ser_HO-MeTrfase_PLP_BS"/>
</dbReference>
<dbReference type="GeneID" id="78343063"/>
<feature type="binding site" evidence="9">
    <location>
        <position position="113"/>
    </location>
    <ligand>
        <name>(6S)-5,6,7,8-tetrahydrofolate</name>
        <dbReference type="ChEBI" id="CHEBI:57453"/>
    </ligand>
</feature>
<dbReference type="PANTHER" id="PTHR11680">
    <property type="entry name" value="SERINE HYDROXYMETHYLTRANSFERASE"/>
    <property type="match status" value="1"/>
</dbReference>
<comment type="subcellular location">
    <subcellularLocation>
        <location evidence="2 9">Cytoplasm</location>
    </subcellularLocation>
</comment>
<dbReference type="UniPathway" id="UPA00288">
    <property type="reaction ID" value="UER01023"/>
</dbReference>
<protein>
    <recommendedName>
        <fullName evidence="9">Serine hydroxymethyltransferase</fullName>
        <shortName evidence="9">SHMT</shortName>
        <shortName evidence="9">Serine methylase</shortName>
        <ecNumber evidence="9">2.1.2.1</ecNumber>
    </recommendedName>
</protein>
<dbReference type="InterPro" id="IPR049943">
    <property type="entry name" value="Ser_HO-MeTrfase-like"/>
</dbReference>
<dbReference type="GO" id="GO:0005829">
    <property type="term" value="C:cytosol"/>
    <property type="evidence" value="ECO:0007669"/>
    <property type="project" value="TreeGrafter"/>
</dbReference>
<keyword evidence="8 9" id="KW-0663">Pyridoxal phosphate</keyword>
<dbReference type="AlphaFoldDB" id="A0A4Y1WVB7"/>
<dbReference type="HAMAP" id="MF_00051">
    <property type="entry name" value="SHMT"/>
    <property type="match status" value="1"/>
</dbReference>
<evidence type="ECO:0000256" key="10">
    <source>
        <dbReference type="PIRSR" id="PIRSR000412-50"/>
    </source>
</evidence>
<evidence type="ECO:0000256" key="4">
    <source>
        <dbReference type="ARBA" id="ARBA00011738"/>
    </source>
</evidence>
<sequence length="426" mass="46874">MKRDSQIFDLIGAERKRQTEGIELIASENYVSDQVMEAMGSVLTNKYAEGYPGARYYGGCEVVDRVETLAIERVCRLYGAEYANVQPHSGAQANMAVFFAVLKPGDTFMGLDLAHGGHLSHGSAVNMSGMYFNAVGYQLNEQTGTIDYEDMERKALEHRPKLIIGGASAYSREWDYKRMREIADKVGALLLIDMAHTAGLIAAGLLDNPVKYAHIVTSTTHKTLRGPRGGIILMGKDFDNPWGYTTPKGVVKKMSQLLNSAVFPGIQGGPLEHVIAAKAVAFGEALAPEYKEYQAQVQKNAKAMAEAFVKRGYKIVSGGTDNHLMLVDLRTKFPELTGKLAERCLVAADITTNKNMVPFDSRSPFQTSGLRFGTPAITTRGLKEDKMELIVELIDRVLHDPENEANIAAVRKEVNALMSQYPLFAW</sequence>
<keyword evidence="7 9" id="KW-0808">Transferase</keyword>
<accession>A0A4Y1XP66</accession>
<dbReference type="SUPFAM" id="SSF53383">
    <property type="entry name" value="PLP-dependent transferases"/>
    <property type="match status" value="1"/>
</dbReference>
<dbReference type="OrthoDB" id="9803846at2"/>
<dbReference type="CDD" id="cd00378">
    <property type="entry name" value="SHMT"/>
    <property type="match status" value="1"/>
</dbReference>
<dbReference type="KEGG" id="acou:A5CBH24_23460"/>
<feature type="modified residue" description="N6-(pyridoxal phosphate)lysine" evidence="9 10">
    <location>
        <position position="222"/>
    </location>
</feature>
<evidence type="ECO:0000256" key="1">
    <source>
        <dbReference type="ARBA" id="ARBA00001933"/>
    </source>
</evidence>
<dbReference type="PANTHER" id="PTHR11680:SF35">
    <property type="entry name" value="SERINE HYDROXYMETHYLTRANSFERASE 1"/>
    <property type="match status" value="1"/>
</dbReference>
<evidence type="ECO:0000256" key="5">
    <source>
        <dbReference type="ARBA" id="ARBA00022490"/>
    </source>
</evidence>
<feature type="site" description="Plays an important role in substrate specificity" evidence="9">
    <location>
        <position position="221"/>
    </location>
</feature>
<evidence type="ECO:0000256" key="6">
    <source>
        <dbReference type="ARBA" id="ARBA00022563"/>
    </source>
</evidence>
<dbReference type="InterPro" id="IPR015422">
    <property type="entry name" value="PyrdxlP-dep_Trfase_small"/>
</dbReference>
<dbReference type="Pfam" id="PF00464">
    <property type="entry name" value="SHMT"/>
    <property type="match status" value="1"/>
</dbReference>
<dbReference type="InterPro" id="IPR001085">
    <property type="entry name" value="Ser_HO-MeTrfase"/>
</dbReference>
<keyword evidence="5 9" id="KW-0963">Cytoplasm</keyword>
<dbReference type="PROSITE" id="PS00096">
    <property type="entry name" value="SHMT"/>
    <property type="match status" value="1"/>
</dbReference>
<dbReference type="UniPathway" id="UPA00193"/>
<dbReference type="GO" id="GO:0004372">
    <property type="term" value="F:glycine hydroxymethyltransferase activity"/>
    <property type="evidence" value="ECO:0007669"/>
    <property type="project" value="UniProtKB-UniRule"/>
</dbReference>
<dbReference type="InterPro" id="IPR039429">
    <property type="entry name" value="SHMT-like_dom"/>
</dbReference>
<dbReference type="GO" id="GO:0008168">
    <property type="term" value="F:methyltransferase activity"/>
    <property type="evidence" value="ECO:0007669"/>
    <property type="project" value="UniProtKB-KW"/>
</dbReference>
<comment type="cofactor">
    <cofactor evidence="1 9 10">
        <name>pyridoxal 5'-phosphate</name>
        <dbReference type="ChEBI" id="CHEBI:597326"/>
    </cofactor>
</comment>
<evidence type="ECO:0000256" key="8">
    <source>
        <dbReference type="ARBA" id="ARBA00022898"/>
    </source>
</evidence>
<keyword evidence="11" id="KW-0489">Methyltransferase</keyword>
<comment type="caution">
    <text evidence="9">Lacks conserved residue(s) required for the propagation of feature annotation.</text>
</comment>
<dbReference type="Gene3D" id="3.40.640.10">
    <property type="entry name" value="Type I PLP-dependent aspartate aminotransferase-like (Major domain)"/>
    <property type="match status" value="1"/>
</dbReference>